<dbReference type="InterPro" id="IPR029063">
    <property type="entry name" value="SAM-dependent_MTases_sf"/>
</dbReference>
<keyword evidence="2 5" id="KW-0808">Transferase</keyword>
<accession>A0A0P8A1H8</accession>
<keyword evidence="3" id="KW-0949">S-adenosyl-L-methionine</keyword>
<evidence type="ECO:0000256" key="2">
    <source>
        <dbReference type="ARBA" id="ARBA00022679"/>
    </source>
</evidence>
<reference evidence="5 6" key="1">
    <citation type="submission" date="2015-09" db="EMBL/GenBank/DDBJ databases">
        <title>Identification and resolution of microdiversity through metagenomic sequencing of parallel consortia.</title>
        <authorList>
            <person name="Nelson W.C."/>
            <person name="Romine M.F."/>
            <person name="Lindemann S.R."/>
        </authorList>
    </citation>
    <scope>NUCLEOTIDE SEQUENCE [LARGE SCALE GENOMIC DNA]</scope>
    <source>
        <strain evidence="5">Ana</strain>
    </source>
</reference>
<dbReference type="Gene3D" id="3.40.50.150">
    <property type="entry name" value="Vaccinia Virus protein VP39"/>
    <property type="match status" value="1"/>
</dbReference>
<name>A0A0P8A1H8_9CYAN</name>
<dbReference type="PANTHER" id="PTHR43464">
    <property type="entry name" value="METHYLTRANSFERASE"/>
    <property type="match status" value="1"/>
</dbReference>
<dbReference type="EMBL" id="LJZR01000004">
    <property type="protein sequence ID" value="KPQ36807.1"/>
    <property type="molecule type" value="Genomic_DNA"/>
</dbReference>
<organism evidence="5 6">
    <name type="scientific">Phormidesmis priestleyi Ana</name>
    <dbReference type="NCBI Taxonomy" id="1666911"/>
    <lineage>
        <taxon>Bacteria</taxon>
        <taxon>Bacillati</taxon>
        <taxon>Cyanobacteriota</taxon>
        <taxon>Cyanophyceae</taxon>
        <taxon>Leptolyngbyales</taxon>
        <taxon>Leptolyngbyaceae</taxon>
        <taxon>Phormidesmis</taxon>
    </lineage>
</organism>
<dbReference type="Pfam" id="PF13649">
    <property type="entry name" value="Methyltransf_25"/>
    <property type="match status" value="1"/>
</dbReference>
<dbReference type="GO" id="GO:0032259">
    <property type="term" value="P:methylation"/>
    <property type="evidence" value="ECO:0007669"/>
    <property type="project" value="UniProtKB-KW"/>
</dbReference>
<dbReference type="SUPFAM" id="SSF53335">
    <property type="entry name" value="S-adenosyl-L-methionine-dependent methyltransferases"/>
    <property type="match status" value="1"/>
</dbReference>
<dbReference type="STRING" id="1666911.HLUCCA11_04775"/>
<evidence type="ECO:0000259" key="4">
    <source>
        <dbReference type="Pfam" id="PF13649"/>
    </source>
</evidence>
<dbReference type="InterPro" id="IPR041698">
    <property type="entry name" value="Methyltransf_25"/>
</dbReference>
<dbReference type="PANTHER" id="PTHR43464:SF19">
    <property type="entry name" value="UBIQUINONE BIOSYNTHESIS O-METHYLTRANSFERASE, MITOCHONDRIAL"/>
    <property type="match status" value="1"/>
</dbReference>
<comment type="caution">
    <text evidence="5">The sequence shown here is derived from an EMBL/GenBank/DDBJ whole genome shotgun (WGS) entry which is preliminary data.</text>
</comment>
<dbReference type="CDD" id="cd02440">
    <property type="entry name" value="AdoMet_MTases"/>
    <property type="match status" value="1"/>
</dbReference>
<gene>
    <name evidence="5" type="ORF">HLUCCA11_04775</name>
</gene>
<dbReference type="Proteomes" id="UP000050465">
    <property type="component" value="Unassembled WGS sequence"/>
</dbReference>
<evidence type="ECO:0000313" key="5">
    <source>
        <dbReference type="EMBL" id="KPQ36807.1"/>
    </source>
</evidence>
<sequence length="205" mass="22133">MKDSATYDWFEPLYANAAGDASQVPWALPEAVPYLTNWLQGVEGTGKSAAVVGCGLGNDAEALAAAGFEVTAFDVAKSAIAWAKQRFPNSSVNYVTADLFNLPAGWKGAFDVVFEFRTVQALPVSVRKEAIAQIATLPKPGGTLLMATYTRPSEALNDGPPWPLSASELAEFETLGLKIIKKETFKKKEGRFGDRVQIEYQAPNQ</sequence>
<proteinExistence type="predicted"/>
<evidence type="ECO:0000256" key="1">
    <source>
        <dbReference type="ARBA" id="ARBA00022603"/>
    </source>
</evidence>
<dbReference type="GO" id="GO:0008757">
    <property type="term" value="F:S-adenosylmethionine-dependent methyltransferase activity"/>
    <property type="evidence" value="ECO:0007669"/>
    <property type="project" value="InterPro"/>
</dbReference>
<protein>
    <submittedName>
        <fullName evidence="5">Thiopurine S-methyltransferase (TPMT)</fullName>
    </submittedName>
</protein>
<evidence type="ECO:0000313" key="6">
    <source>
        <dbReference type="Proteomes" id="UP000050465"/>
    </source>
</evidence>
<feature type="domain" description="Methyltransferase" evidence="4">
    <location>
        <begin position="52"/>
        <end position="142"/>
    </location>
</feature>
<dbReference type="AlphaFoldDB" id="A0A0P8A1H8"/>
<evidence type="ECO:0000256" key="3">
    <source>
        <dbReference type="ARBA" id="ARBA00022691"/>
    </source>
</evidence>
<keyword evidence="1 5" id="KW-0489">Methyltransferase</keyword>